<feature type="region of interest" description="Disordered" evidence="1">
    <location>
        <begin position="48"/>
        <end position="72"/>
    </location>
</feature>
<gene>
    <name evidence="2" type="ORF">JIN84_18300</name>
</gene>
<evidence type="ECO:0000313" key="3">
    <source>
        <dbReference type="Proteomes" id="UP000600139"/>
    </source>
</evidence>
<evidence type="ECO:0000256" key="1">
    <source>
        <dbReference type="SAM" id="MobiDB-lite"/>
    </source>
</evidence>
<evidence type="ECO:0000313" key="2">
    <source>
        <dbReference type="EMBL" id="MBK1817576.1"/>
    </source>
</evidence>
<protein>
    <submittedName>
        <fullName evidence="2">Uncharacterized protein</fullName>
    </submittedName>
</protein>
<dbReference type="Proteomes" id="UP000600139">
    <property type="component" value="Unassembled WGS sequence"/>
</dbReference>
<sequence length="293" mass="32312">MKPFQNQPARARTLVPASWWKTASWLVPFGMLSFSLYLADIVPEADTADHAKRGSRPGRTARPAVAKHQTSSSTLLLQRTLASGNASDKEHAMRNLLPDLMARDIASAARMAQHLEPWAWREEVLFQVAREWARQDPTAAAAWARELGDATERDNVFSHVCIAIAKDNPHLALDFAEHHRPLRERILKIMAAVDSVEAILHAEKLTDAEARQRAFASIALGRAEESPREAARLVAEHLASGPLQDETALAVLHKWIMLDPEGAREWVGIFPDGPLLDVAESQLAAAAAYPASR</sequence>
<keyword evidence="3" id="KW-1185">Reference proteome</keyword>
<dbReference type="AlphaFoldDB" id="A0A934R7F0"/>
<dbReference type="EMBL" id="JAENIK010000012">
    <property type="protein sequence ID" value="MBK1817576.1"/>
    <property type="molecule type" value="Genomic_DNA"/>
</dbReference>
<comment type="caution">
    <text evidence="2">The sequence shown here is derived from an EMBL/GenBank/DDBJ whole genome shotgun (WGS) entry which is preliminary data.</text>
</comment>
<name>A0A934R7F0_9BACT</name>
<proteinExistence type="predicted"/>
<reference evidence="2" key="1">
    <citation type="submission" date="2021-01" db="EMBL/GenBank/DDBJ databases">
        <title>Modified the classification status of verrucomicrobia.</title>
        <authorList>
            <person name="Feng X."/>
        </authorList>
    </citation>
    <scope>NUCLEOTIDE SEQUENCE</scope>
    <source>
        <strain evidence="2">JCM 18052</strain>
    </source>
</reference>
<accession>A0A934R7F0</accession>
<organism evidence="2 3">
    <name type="scientific">Luteolibacter yonseiensis</name>
    <dbReference type="NCBI Taxonomy" id="1144680"/>
    <lineage>
        <taxon>Bacteria</taxon>
        <taxon>Pseudomonadati</taxon>
        <taxon>Verrucomicrobiota</taxon>
        <taxon>Verrucomicrobiia</taxon>
        <taxon>Verrucomicrobiales</taxon>
        <taxon>Verrucomicrobiaceae</taxon>
        <taxon>Luteolibacter</taxon>
    </lineage>
</organism>